<dbReference type="eggNOG" id="COG0834">
    <property type="taxonomic scope" value="Bacteria"/>
</dbReference>
<name>E1RC49_SEDSS</name>
<dbReference type="SUPFAM" id="SSF53850">
    <property type="entry name" value="Periplasmic binding protein-like II"/>
    <property type="match status" value="1"/>
</dbReference>
<keyword evidence="1" id="KW-0732">Signal</keyword>
<dbReference type="AlphaFoldDB" id="E1RC49"/>
<evidence type="ECO:0000313" key="3">
    <source>
        <dbReference type="EMBL" id="ADK79929.1"/>
    </source>
</evidence>
<dbReference type="PANTHER" id="PTHR35936">
    <property type="entry name" value="MEMBRANE-BOUND LYTIC MUREIN TRANSGLYCOSYLASE F"/>
    <property type="match status" value="1"/>
</dbReference>
<protein>
    <submittedName>
        <fullName evidence="3">Extracellular solute-binding protein family 3</fullName>
    </submittedName>
</protein>
<dbReference type="RefSeq" id="WP_013253393.1">
    <property type="nucleotide sequence ID" value="NC_014364.1"/>
</dbReference>
<organism evidence="3 4">
    <name type="scientific">Sediminispirochaeta smaragdinae (strain DSM 11293 / JCM 15392 / SEBR 4228)</name>
    <name type="common">Spirochaeta smaragdinae</name>
    <dbReference type="NCBI Taxonomy" id="573413"/>
    <lineage>
        <taxon>Bacteria</taxon>
        <taxon>Pseudomonadati</taxon>
        <taxon>Spirochaetota</taxon>
        <taxon>Spirochaetia</taxon>
        <taxon>Spirochaetales</taxon>
        <taxon>Spirochaetaceae</taxon>
        <taxon>Sediminispirochaeta</taxon>
    </lineage>
</organism>
<dbReference type="PANTHER" id="PTHR35936:SF17">
    <property type="entry name" value="ARGININE-BINDING EXTRACELLULAR PROTEIN ARTP"/>
    <property type="match status" value="1"/>
</dbReference>
<dbReference type="SMART" id="SM00062">
    <property type="entry name" value="PBPb"/>
    <property type="match status" value="1"/>
</dbReference>
<dbReference type="OrthoDB" id="9775197at2"/>
<proteinExistence type="predicted"/>
<dbReference type="EMBL" id="CP002116">
    <property type="protein sequence ID" value="ADK79929.1"/>
    <property type="molecule type" value="Genomic_DNA"/>
</dbReference>
<gene>
    <name evidence="3" type="ordered locus">Spirs_0794</name>
</gene>
<evidence type="ECO:0000259" key="2">
    <source>
        <dbReference type="SMART" id="SM00062"/>
    </source>
</evidence>
<dbReference type="STRING" id="573413.Spirs_0794"/>
<reference evidence="3 4" key="1">
    <citation type="journal article" date="2010" name="Stand. Genomic Sci.">
        <title>Complete genome sequence of Spirochaeta smaragdinae type strain (SEBR 4228).</title>
        <authorList>
            <person name="Mavromatis K."/>
            <person name="Yasawong M."/>
            <person name="Chertkov O."/>
            <person name="Lapidus A."/>
            <person name="Lucas S."/>
            <person name="Nolan M."/>
            <person name="Del Rio T.G."/>
            <person name="Tice H."/>
            <person name="Cheng J.F."/>
            <person name="Pitluck S."/>
            <person name="Liolios K."/>
            <person name="Ivanova N."/>
            <person name="Tapia R."/>
            <person name="Han C."/>
            <person name="Bruce D."/>
            <person name="Goodwin L."/>
            <person name="Pati A."/>
            <person name="Chen A."/>
            <person name="Palaniappan K."/>
            <person name="Land M."/>
            <person name="Hauser L."/>
            <person name="Chang Y.J."/>
            <person name="Jeffries C.D."/>
            <person name="Detter J.C."/>
            <person name="Rohde M."/>
            <person name="Brambilla E."/>
            <person name="Spring S."/>
            <person name="Goker M."/>
            <person name="Sikorski J."/>
            <person name="Woyke T."/>
            <person name="Bristow J."/>
            <person name="Eisen J.A."/>
            <person name="Markowitz V."/>
            <person name="Hugenholtz P."/>
            <person name="Klenk H.P."/>
            <person name="Kyrpides N.C."/>
        </authorList>
    </citation>
    <scope>NUCLEOTIDE SEQUENCE [LARGE SCALE GENOMIC DNA]</scope>
    <source>
        <strain evidence="4">DSM 11293 / JCM 15392 / SEBR 4228</strain>
    </source>
</reference>
<dbReference type="KEGG" id="ssm:Spirs_0794"/>
<dbReference type="CDD" id="cd13530">
    <property type="entry name" value="PBP2_peptides_like"/>
    <property type="match status" value="1"/>
</dbReference>
<evidence type="ECO:0000256" key="1">
    <source>
        <dbReference type="ARBA" id="ARBA00022729"/>
    </source>
</evidence>
<keyword evidence="4" id="KW-1185">Reference proteome</keyword>
<sequence>MGTGSVFCKCKFLCLGAMVLFLGGCSGGGQQEQKSAGQPLVERNTIATILDRGQINITFNLAAERYQFKDKNNEPAGMAIDLAKMIAANLDVDLVMTDTSWEGLIPSLLTDKSDFLATTMSTTFARAQQVLFTSEDWYITGVSIWTKEGNAINNWQDLNDSGRRIGAVAGTVSAEVAADYFPEAEIQTFQIDTDVWEALVTGRIDAGMNDNIFKNTVALNYSGKLTLLTTPRELVKTDTWAYAVRPGDEFMWHYLNFFIKKVKENGQLEKLEEYWTKGDQWRVDYVQPGMQLSETRKNLVKFIGISDYEKEIGDTYRVSMQ</sequence>
<dbReference type="Proteomes" id="UP000002318">
    <property type="component" value="Chromosome"/>
</dbReference>
<feature type="domain" description="Solute-binding protein family 3/N-terminal" evidence="2">
    <location>
        <begin position="54"/>
        <end position="279"/>
    </location>
</feature>
<dbReference type="HOGENOM" id="CLU_865753_0_0_12"/>
<accession>E1RC49</accession>
<dbReference type="Gene3D" id="3.40.190.10">
    <property type="entry name" value="Periplasmic binding protein-like II"/>
    <property type="match status" value="2"/>
</dbReference>
<evidence type="ECO:0000313" key="4">
    <source>
        <dbReference type="Proteomes" id="UP000002318"/>
    </source>
</evidence>
<dbReference type="Pfam" id="PF00497">
    <property type="entry name" value="SBP_bac_3"/>
    <property type="match status" value="1"/>
</dbReference>
<dbReference type="InterPro" id="IPR001638">
    <property type="entry name" value="Solute-binding_3/MltF_N"/>
</dbReference>